<keyword evidence="7 11" id="KW-1133">Transmembrane helix</keyword>
<evidence type="ECO:0000256" key="9">
    <source>
        <dbReference type="ARBA" id="ARBA00023136"/>
    </source>
</evidence>
<evidence type="ECO:0000256" key="8">
    <source>
        <dbReference type="ARBA" id="ARBA00023002"/>
    </source>
</evidence>
<organism evidence="12 13">
    <name type="scientific">Paenibacillus filicis</name>
    <dbReference type="NCBI Taxonomy" id="669464"/>
    <lineage>
        <taxon>Bacteria</taxon>
        <taxon>Bacillati</taxon>
        <taxon>Bacillota</taxon>
        <taxon>Bacilli</taxon>
        <taxon>Bacillales</taxon>
        <taxon>Paenibacillaceae</taxon>
        <taxon>Paenibacillus</taxon>
    </lineage>
</organism>
<comment type="caution">
    <text evidence="12">The sequence shown here is derived from an EMBL/GenBank/DDBJ whole genome shotgun (WGS) entry which is preliminary data.</text>
</comment>
<dbReference type="Pfam" id="PF03626">
    <property type="entry name" value="COX4_pro"/>
    <property type="match status" value="1"/>
</dbReference>
<evidence type="ECO:0000256" key="2">
    <source>
        <dbReference type="ARBA" id="ARBA00008079"/>
    </source>
</evidence>
<feature type="transmembrane region" description="Helical" evidence="11">
    <location>
        <begin position="60"/>
        <end position="79"/>
    </location>
</feature>
<evidence type="ECO:0000256" key="5">
    <source>
        <dbReference type="ARBA" id="ARBA00022692"/>
    </source>
</evidence>
<evidence type="ECO:0000256" key="4">
    <source>
        <dbReference type="ARBA" id="ARBA00022475"/>
    </source>
</evidence>
<evidence type="ECO:0000256" key="3">
    <source>
        <dbReference type="ARBA" id="ARBA00022448"/>
    </source>
</evidence>
<accession>A0ABU9DFY8</accession>
<protein>
    <submittedName>
        <fullName evidence="12">Cytochrome o ubiquinol oxidase subunit IV</fullName>
    </submittedName>
</protein>
<comment type="subcellular location">
    <subcellularLocation>
        <location evidence="1">Cell membrane</location>
        <topology evidence="1">Multi-pass membrane protein</topology>
    </subcellularLocation>
</comment>
<dbReference type="PANTHER" id="PTHR36835">
    <property type="entry name" value="CYTOCHROME BO(3) UBIQUINOL OXIDASE SUBUNIT 4"/>
    <property type="match status" value="1"/>
</dbReference>
<dbReference type="RefSeq" id="WP_341414841.1">
    <property type="nucleotide sequence ID" value="NZ_JBBPCC010000003.1"/>
</dbReference>
<dbReference type="InterPro" id="IPR050968">
    <property type="entry name" value="Cytochrome_c_oxidase_bac_sub4"/>
</dbReference>
<evidence type="ECO:0000256" key="1">
    <source>
        <dbReference type="ARBA" id="ARBA00004651"/>
    </source>
</evidence>
<keyword evidence="4" id="KW-1003">Cell membrane</keyword>
<dbReference type="InterPro" id="IPR014210">
    <property type="entry name" value="Cyt_o_ubiqinol_oxidase_su4"/>
</dbReference>
<evidence type="ECO:0000313" key="13">
    <source>
        <dbReference type="Proteomes" id="UP001469365"/>
    </source>
</evidence>
<dbReference type="NCBIfam" id="TIGR02847">
    <property type="entry name" value="CyoD"/>
    <property type="match status" value="1"/>
</dbReference>
<comment type="similarity">
    <text evidence="2">Belongs to the cytochrome c oxidase bacterial subunit 4 family.</text>
</comment>
<keyword evidence="5 11" id="KW-0812">Transmembrane</keyword>
<feature type="region of interest" description="Disordered" evidence="10">
    <location>
        <begin position="1"/>
        <end position="21"/>
    </location>
</feature>
<evidence type="ECO:0000256" key="11">
    <source>
        <dbReference type="SAM" id="Phobius"/>
    </source>
</evidence>
<gene>
    <name evidence="12" type="primary">cyoD</name>
    <name evidence="12" type="ORF">WMW72_07655</name>
</gene>
<evidence type="ECO:0000256" key="10">
    <source>
        <dbReference type="SAM" id="MobiDB-lite"/>
    </source>
</evidence>
<keyword evidence="6" id="KW-0249">Electron transport</keyword>
<keyword evidence="13" id="KW-1185">Reference proteome</keyword>
<sequence>MAGSKTTHPSAGGHGGEHHGAGGAHGSLKSYVIGFILSIVLTIIPLVIVLNGMVGRTGTLIIILLAAILQFGVQLLFFMHVKEGPNARWNIMALVLGLIILLTIVAGSIWIMTYNAVAH</sequence>
<feature type="transmembrane region" description="Helical" evidence="11">
    <location>
        <begin position="31"/>
        <end position="54"/>
    </location>
</feature>
<dbReference type="Proteomes" id="UP001469365">
    <property type="component" value="Unassembled WGS sequence"/>
</dbReference>
<dbReference type="PANTHER" id="PTHR36835:SF1">
    <property type="entry name" value="CYTOCHROME BO(3) UBIQUINOL OXIDASE SUBUNIT 4"/>
    <property type="match status" value="1"/>
</dbReference>
<dbReference type="EMBL" id="JBBPCC010000003">
    <property type="protein sequence ID" value="MEK8127792.1"/>
    <property type="molecule type" value="Genomic_DNA"/>
</dbReference>
<proteinExistence type="inferred from homology"/>
<reference evidence="12 13" key="1">
    <citation type="submission" date="2024-04" db="EMBL/GenBank/DDBJ databases">
        <title>draft genome sequnece of Paenibacillus filicis.</title>
        <authorList>
            <person name="Kim D.-U."/>
        </authorList>
    </citation>
    <scope>NUCLEOTIDE SEQUENCE [LARGE SCALE GENOMIC DNA]</scope>
    <source>
        <strain evidence="12 13">KACC14197</strain>
    </source>
</reference>
<keyword evidence="9 11" id="KW-0472">Membrane</keyword>
<dbReference type="InterPro" id="IPR005171">
    <property type="entry name" value="Cyt_c_oxidase_su4_prok"/>
</dbReference>
<evidence type="ECO:0000256" key="6">
    <source>
        <dbReference type="ARBA" id="ARBA00022982"/>
    </source>
</evidence>
<evidence type="ECO:0000313" key="12">
    <source>
        <dbReference type="EMBL" id="MEK8127792.1"/>
    </source>
</evidence>
<name>A0ABU9DFY8_9BACL</name>
<keyword evidence="8" id="KW-0560">Oxidoreductase</keyword>
<evidence type="ECO:0000256" key="7">
    <source>
        <dbReference type="ARBA" id="ARBA00022989"/>
    </source>
</evidence>
<feature type="transmembrane region" description="Helical" evidence="11">
    <location>
        <begin position="91"/>
        <end position="112"/>
    </location>
</feature>
<keyword evidence="3" id="KW-0813">Transport</keyword>